<name>A0A7T6XMV4_PENDI</name>
<feature type="region of interest" description="Disordered" evidence="1">
    <location>
        <begin position="1"/>
        <end position="29"/>
    </location>
</feature>
<protein>
    <submittedName>
        <fullName evidence="2">Uncharacterized protein</fullName>
    </submittedName>
</protein>
<organism evidence="2 3">
    <name type="scientific">Penicillium digitatum</name>
    <name type="common">Green mold</name>
    <dbReference type="NCBI Taxonomy" id="36651"/>
    <lineage>
        <taxon>Eukaryota</taxon>
        <taxon>Fungi</taxon>
        <taxon>Dikarya</taxon>
        <taxon>Ascomycota</taxon>
        <taxon>Pezizomycotina</taxon>
        <taxon>Eurotiomycetes</taxon>
        <taxon>Eurotiomycetidae</taxon>
        <taxon>Eurotiales</taxon>
        <taxon>Aspergillaceae</taxon>
        <taxon>Penicillium</taxon>
    </lineage>
</organism>
<dbReference type="GeneID" id="90953044"/>
<dbReference type="RefSeq" id="XP_065956932.1">
    <property type="nucleotide sequence ID" value="XM_066101849.1"/>
</dbReference>
<reference evidence="2 3" key="1">
    <citation type="submission" date="2020-08" db="EMBL/GenBank/DDBJ databases">
        <title>The completed genome sequence of the pathogenic ascomycete fungus Penicillium digitatum.</title>
        <authorList>
            <person name="Wang M."/>
        </authorList>
    </citation>
    <scope>NUCLEOTIDE SEQUENCE [LARGE SCALE GENOMIC DNA]</scope>
    <source>
        <strain evidence="2 3">PdW03</strain>
    </source>
</reference>
<dbReference type="AlphaFoldDB" id="A0A7T6XMV4"/>
<dbReference type="EMBL" id="CP060776">
    <property type="protein sequence ID" value="QQK44160.1"/>
    <property type="molecule type" value="Genomic_DNA"/>
</dbReference>
<accession>A0A7T6XMV4</accession>
<feature type="compositionally biased region" description="Polar residues" evidence="1">
    <location>
        <begin position="10"/>
        <end position="28"/>
    </location>
</feature>
<evidence type="ECO:0000313" key="3">
    <source>
        <dbReference type="Proteomes" id="UP000595662"/>
    </source>
</evidence>
<proteinExistence type="predicted"/>
<sequence>MWKPIDSKSRTSAPSLSSTKTTPSNTLGANAFADDHNRLLQHRNRIVRTRFSIKEGLLYVIEQMQMSRTLHIDTITLELTLVQLLGAKGGPELFRQWEKTPDLRDGCFRTLYSIIYQQEQNDVSGYWIEKKTLVMVNPTCDFEEVETKTFWVSTDAVHQSDNGSILLSQWDEECDKQAKEAAGNR</sequence>
<evidence type="ECO:0000256" key="1">
    <source>
        <dbReference type="SAM" id="MobiDB-lite"/>
    </source>
</evidence>
<evidence type="ECO:0000313" key="2">
    <source>
        <dbReference type="EMBL" id="QQK44160.1"/>
    </source>
</evidence>
<gene>
    <name evidence="2" type="ORF">Pdw03_8061</name>
</gene>
<dbReference type="Proteomes" id="UP000595662">
    <property type="component" value="Chromosome 3"/>
</dbReference>